<dbReference type="InterPro" id="IPR056183">
    <property type="entry name" value="DEATH_SH3BP4"/>
</dbReference>
<sequence>MLTSEKARFWSGGISRSMSEGNLFDMEARKSSRNCDITDPGLPLDWPEDFTLHGNNASSATNPFWNELSASNPFLDDITQLRNNQKRDNISILKEDPLLFFREIETGNSFDSSGDELDVHRLLRQSSSRKSGRSKSVSELLDILDDTAHAHQNIHNFDQILEQDLEWLRNDREAYKMAWLSHRHLARSCLDLSTINQSPGWAQTQVAETTVVCKLNHQGGSVQLPESDITVHVPQGHVAVGEFQEVSLRAFLDPPQKLNHDLSCTISPLLEIMLGNLNTMEAILLEMKIGAEVKRDPFSQVMAEIVCLHSLDKEGPFKALNNCYIYKDTIQVKLVDLSQVMYLVVAAQTKGTQSPVATIWDYIHRTISVGIYGPKYIHPSFTAVFTVCGHSYMPGKLTISDIKKGGKPNTSPVVFQLWGKHSFLLEKPQDLNISVLSCDPDFEVKAERKRKEVKQKHLQSGQAVHQQFFFSLVDSREMHLFVFCVDVHRLLRQSSSRKSGRSKSVSELLDILDDTAHAHQNIHNFDQILEQDLEWLRNDREAYKMAWLSHRHLARSCLDLSTINQSPGWAQTQVAETTVVCKLNHQGGSVQLPESDITVHVPQGHVAVGEFQEVSLRAFLDPPQKLNHDLSCTISPLLEIMLGNLNTMEAILLEMKIGAEVKRDPFSQVMAEIVCLHSLDKEGPFKALNNCYIYKDTIQVKLVDLSQVMYLVVAAQTKGTQSPVATIWDYIHRTISVGIYGPKYIHPSFTAVFTVCGHSYMPGKLTISDIKKGGKPNTSPVVFQLWGKHSFLLEKPQDLNISVLSCDPDFEVKAERKRKEVKQKHLQSGQAVHQQFFFSLVDSREMHLFVFCVQVEPRSGRPVTQFFITSPDPAPNLKSLSNLPSDLQKKKEINSSPLLPTVHVKYPTFQDKKLNFTSYGITQKTVIRQNKIEYLLEYFKGDTVALLGEGKVKAIGQSKVKEWYVGVLRGKIGLLHCKNIRVIAKEQVMSMSDNVFTTRNLLEQITLPLKKLTYIYSVVLTLVSEKVYDWKVLAYVLGYSHLALEDFDQLQADKESEKVAYVVKKLKEDCHADRNARKFLYELTVALLKIDCQGLVVHLVQEAAILTSAVKLGKGWRELAEKLVRLTKRQMEAYEIPHQGKSGDLAVEMMWKPAYDFLYTWSAHYGNSYRDVLQDLQSALDRMKNPVTKQWRDLTGALILVNSLEVLRATAFSTSEEVPEGRYDWKSVVCIHQLEFLPPSSILRSS</sequence>
<dbReference type="InterPro" id="IPR056182">
    <property type="entry name" value="UPA_SH3BP4"/>
</dbReference>
<dbReference type="InterPro" id="IPR056181">
    <property type="entry name" value="SH3BP4_C"/>
</dbReference>
<dbReference type="PROSITE" id="PS51145">
    <property type="entry name" value="ZU5"/>
    <property type="match status" value="2"/>
</dbReference>
<reference evidence="13" key="3">
    <citation type="submission" date="2025-09" db="UniProtKB">
        <authorList>
            <consortium name="Ensembl"/>
        </authorList>
    </citation>
    <scope>IDENTIFICATION</scope>
</reference>
<evidence type="ECO:0000256" key="6">
    <source>
        <dbReference type="ARBA" id="ARBA00023159"/>
    </source>
</evidence>
<dbReference type="GeneTree" id="ENSGT00390000013151"/>
<evidence type="ECO:0000256" key="7">
    <source>
        <dbReference type="ARBA" id="ARBA00023163"/>
    </source>
</evidence>
<accession>A0A8B9WC06</accession>
<dbReference type="PANTHER" id="PTHR15603">
    <property type="entry name" value="SH3 DOMAIN-CONTAINING PROTEIN"/>
    <property type="match status" value="1"/>
</dbReference>
<keyword evidence="6" id="KW-0010">Activator</keyword>
<evidence type="ECO:0000256" key="8">
    <source>
        <dbReference type="ARBA" id="ARBA00023242"/>
    </source>
</evidence>
<feature type="domain" description="ZU5" evidence="12">
    <location>
        <begin position="577"/>
        <end position="714"/>
    </location>
</feature>
<dbReference type="CDD" id="cd01670">
    <property type="entry name" value="Death"/>
    <property type="match status" value="1"/>
</dbReference>
<evidence type="ECO:0000256" key="5">
    <source>
        <dbReference type="ARBA" id="ARBA00023015"/>
    </source>
</evidence>
<name>A0A8B9WC06_BOSMU</name>
<evidence type="ECO:0000313" key="14">
    <source>
        <dbReference type="Proteomes" id="UP000694520"/>
    </source>
</evidence>
<dbReference type="Pfam" id="PF23640">
    <property type="entry name" value="UPA_SH3BP4"/>
    <property type="match status" value="2"/>
</dbReference>
<dbReference type="Proteomes" id="UP000694520">
    <property type="component" value="Chromosome 4"/>
</dbReference>
<comment type="subcellular location">
    <subcellularLocation>
        <location evidence="2">Cytoplasm</location>
    </subcellularLocation>
    <subcellularLocation>
        <location evidence="1">Nucleus</location>
    </subcellularLocation>
</comment>
<dbReference type="GO" id="GO:0005634">
    <property type="term" value="C:nucleus"/>
    <property type="evidence" value="ECO:0007669"/>
    <property type="project" value="UniProtKB-SubCell"/>
</dbReference>
<proteinExistence type="predicted"/>
<comment type="subunit">
    <text evidence="9">Interacts with FASLG.</text>
</comment>
<gene>
    <name evidence="13" type="primary">MACC1</name>
</gene>
<evidence type="ECO:0000256" key="2">
    <source>
        <dbReference type="ARBA" id="ARBA00004496"/>
    </source>
</evidence>
<dbReference type="Pfam" id="PF23637">
    <property type="entry name" value="SH3BP4_C"/>
    <property type="match status" value="1"/>
</dbReference>
<keyword evidence="14" id="KW-1185">Reference proteome</keyword>
<dbReference type="Ensembl" id="ENSBGRT00000002741.1">
    <property type="protein sequence ID" value="ENSBGRP00000002409.1"/>
    <property type="gene ID" value="ENSBGRG00000001496.1"/>
</dbReference>
<evidence type="ECO:0000256" key="9">
    <source>
        <dbReference type="ARBA" id="ARBA00065727"/>
    </source>
</evidence>
<reference evidence="13" key="1">
    <citation type="submission" date="2019-05" db="EMBL/GenBank/DDBJ databases">
        <authorList>
            <person name="Zhang S."/>
            <person name="Liu J."/>
        </authorList>
    </citation>
    <scope>NUCLEOTIDE SEQUENCE [LARGE SCALE GENOMIC DNA]</scope>
</reference>
<dbReference type="GO" id="GO:0005739">
    <property type="term" value="C:mitochondrion"/>
    <property type="evidence" value="ECO:0007669"/>
    <property type="project" value="Ensembl"/>
</dbReference>
<evidence type="ECO:0000256" key="4">
    <source>
        <dbReference type="ARBA" id="ARBA00022553"/>
    </source>
</evidence>
<keyword evidence="4" id="KW-0597">Phosphoprotein</keyword>
<keyword evidence="3" id="KW-0963">Cytoplasm</keyword>
<keyword evidence="5" id="KW-0805">Transcription regulation</keyword>
<organism evidence="13 14">
    <name type="scientific">Bos mutus grunniens</name>
    <name type="common">Wild yak</name>
    <name type="synonym">Bos grunniens</name>
    <dbReference type="NCBI Taxonomy" id="30521"/>
    <lineage>
        <taxon>Eukaryota</taxon>
        <taxon>Metazoa</taxon>
        <taxon>Chordata</taxon>
        <taxon>Craniata</taxon>
        <taxon>Vertebrata</taxon>
        <taxon>Euteleostomi</taxon>
        <taxon>Mammalia</taxon>
        <taxon>Eutheria</taxon>
        <taxon>Laurasiatheria</taxon>
        <taxon>Artiodactyla</taxon>
        <taxon>Ruminantia</taxon>
        <taxon>Pecora</taxon>
        <taxon>Bovidae</taxon>
        <taxon>Bovinae</taxon>
        <taxon>Bos</taxon>
    </lineage>
</organism>
<evidence type="ECO:0000256" key="3">
    <source>
        <dbReference type="ARBA" id="ARBA00022490"/>
    </source>
</evidence>
<dbReference type="GO" id="GO:0045944">
    <property type="term" value="P:positive regulation of transcription by RNA polymerase II"/>
    <property type="evidence" value="ECO:0007669"/>
    <property type="project" value="Ensembl"/>
</dbReference>
<dbReference type="Pfam" id="PF24094">
    <property type="entry name" value="DEATH_SH3BP4"/>
    <property type="match status" value="1"/>
</dbReference>
<keyword evidence="7" id="KW-0804">Transcription</keyword>
<keyword evidence="8" id="KW-0539">Nucleus</keyword>
<dbReference type="PANTHER" id="PTHR15603:SF1">
    <property type="entry name" value="METASTASIS-ASSOCIATED IN COLON CANCER PROTEIN 1"/>
    <property type="match status" value="1"/>
</dbReference>
<evidence type="ECO:0000256" key="10">
    <source>
        <dbReference type="ARBA" id="ARBA00074568"/>
    </source>
</evidence>
<protein>
    <recommendedName>
        <fullName evidence="10">Metastasis-associated in colon cancer protein 1</fullName>
    </recommendedName>
    <alternativeName>
        <fullName evidence="11">SH3 domain-containing protein 7a5</fullName>
    </alternativeName>
</protein>
<reference evidence="13" key="2">
    <citation type="submission" date="2025-08" db="UniProtKB">
        <authorList>
            <consortium name="Ensembl"/>
        </authorList>
    </citation>
    <scope>IDENTIFICATION</scope>
</reference>
<dbReference type="InterPro" id="IPR000906">
    <property type="entry name" value="ZU5_dom"/>
</dbReference>
<dbReference type="Gene3D" id="2.60.220.30">
    <property type="match status" value="2"/>
</dbReference>
<evidence type="ECO:0000259" key="12">
    <source>
        <dbReference type="PROSITE" id="PS51145"/>
    </source>
</evidence>
<evidence type="ECO:0000256" key="11">
    <source>
        <dbReference type="ARBA" id="ARBA00078695"/>
    </source>
</evidence>
<evidence type="ECO:0000313" key="13">
    <source>
        <dbReference type="Ensembl" id="ENSBGRP00000002409.1"/>
    </source>
</evidence>
<evidence type="ECO:0000256" key="1">
    <source>
        <dbReference type="ARBA" id="ARBA00004123"/>
    </source>
</evidence>
<dbReference type="AlphaFoldDB" id="A0A8B9WC06"/>
<feature type="domain" description="ZU5" evidence="12">
    <location>
        <begin position="209"/>
        <end position="346"/>
    </location>
</feature>
<dbReference type="FunFam" id="2.60.220.30:FF:000012">
    <property type="entry name" value="Metastasis-associated in colon cancer 1"/>
    <property type="match status" value="2"/>
</dbReference>